<name>A0ABQ5E3K5_9ASTR</name>
<dbReference type="Proteomes" id="UP001151760">
    <property type="component" value="Unassembled WGS sequence"/>
</dbReference>
<evidence type="ECO:0000256" key="1">
    <source>
        <dbReference type="SAM" id="MobiDB-lite"/>
    </source>
</evidence>
<accession>A0ABQ5E3K5</accession>
<evidence type="ECO:0000313" key="3">
    <source>
        <dbReference type="Proteomes" id="UP001151760"/>
    </source>
</evidence>
<reference evidence="2" key="2">
    <citation type="submission" date="2022-01" db="EMBL/GenBank/DDBJ databases">
        <authorList>
            <person name="Yamashiro T."/>
            <person name="Shiraishi A."/>
            <person name="Satake H."/>
            <person name="Nakayama K."/>
        </authorList>
    </citation>
    <scope>NUCLEOTIDE SEQUENCE</scope>
</reference>
<proteinExistence type="predicted"/>
<gene>
    <name evidence="2" type="ORF">Tco_0954197</name>
</gene>
<protein>
    <submittedName>
        <fullName evidence="2">Uncharacterized protein</fullName>
    </submittedName>
</protein>
<reference evidence="2" key="1">
    <citation type="journal article" date="2022" name="Int. J. Mol. Sci.">
        <title>Draft Genome of Tanacetum Coccineum: Genomic Comparison of Closely Related Tanacetum-Family Plants.</title>
        <authorList>
            <person name="Yamashiro T."/>
            <person name="Shiraishi A."/>
            <person name="Nakayama K."/>
            <person name="Satake H."/>
        </authorList>
    </citation>
    <scope>NUCLEOTIDE SEQUENCE</scope>
</reference>
<keyword evidence="3" id="KW-1185">Reference proteome</keyword>
<dbReference type="EMBL" id="BQNB010015906">
    <property type="protein sequence ID" value="GJT45482.1"/>
    <property type="molecule type" value="Genomic_DNA"/>
</dbReference>
<feature type="region of interest" description="Disordered" evidence="1">
    <location>
        <begin position="98"/>
        <end position="126"/>
    </location>
</feature>
<comment type="caution">
    <text evidence="2">The sequence shown here is derived from an EMBL/GenBank/DDBJ whole genome shotgun (WGS) entry which is preliminary data.</text>
</comment>
<evidence type="ECO:0000313" key="2">
    <source>
        <dbReference type="EMBL" id="GJT45482.1"/>
    </source>
</evidence>
<organism evidence="2 3">
    <name type="scientific">Tanacetum coccineum</name>
    <dbReference type="NCBI Taxonomy" id="301880"/>
    <lineage>
        <taxon>Eukaryota</taxon>
        <taxon>Viridiplantae</taxon>
        <taxon>Streptophyta</taxon>
        <taxon>Embryophyta</taxon>
        <taxon>Tracheophyta</taxon>
        <taxon>Spermatophyta</taxon>
        <taxon>Magnoliopsida</taxon>
        <taxon>eudicotyledons</taxon>
        <taxon>Gunneridae</taxon>
        <taxon>Pentapetalae</taxon>
        <taxon>asterids</taxon>
        <taxon>campanulids</taxon>
        <taxon>Asterales</taxon>
        <taxon>Asteraceae</taxon>
        <taxon>Asteroideae</taxon>
        <taxon>Anthemideae</taxon>
        <taxon>Anthemidinae</taxon>
        <taxon>Tanacetum</taxon>
    </lineage>
</organism>
<sequence length="126" mass="14105">MNWRLPLLSFKSVNFSLIAELRANKDASIDTIMNHLRLEDTLAERLDVFHSRVKNQKNIAIHVSELFVVSLIPLFTLCPCGFEGRISLDDFEVTGADDQATTDGNVVDKDADPFPNVDEAELNVSE</sequence>